<dbReference type="AlphaFoldDB" id="A0A450TG27"/>
<proteinExistence type="predicted"/>
<dbReference type="EMBL" id="CAADFD010000112">
    <property type="protein sequence ID" value="VFJ66094.1"/>
    <property type="molecule type" value="Genomic_DNA"/>
</dbReference>
<feature type="transmembrane region" description="Helical" evidence="1">
    <location>
        <begin position="145"/>
        <end position="166"/>
    </location>
</feature>
<accession>A0A450TG27</accession>
<feature type="transmembrane region" description="Helical" evidence="1">
    <location>
        <begin position="12"/>
        <end position="29"/>
    </location>
</feature>
<sequence length="230" mass="26925">MNRGYFIPRRKIVGRGALLLSMVICLWYAQVTVAVEVAPRISDREIIESLSELKEGQKALRAEMAVRFAAIEQRFEERSKAVDGRFDAMEKTFDERFEAVDQRFESMEKRFDQRFEAVDQRFEAIDQRFEAIDRRFESIERMLGWILNLLSVLIIGIIGLVGFIIWDRKTVLSPLEKRLTTLEMQEEKLQHDLEPRHEEGSRLARLVQALRERAKTDQELATALRSHSLL</sequence>
<dbReference type="Gene3D" id="6.10.250.2540">
    <property type="match status" value="2"/>
</dbReference>
<protein>
    <submittedName>
        <fullName evidence="2">Uncharacterized protein</fullName>
    </submittedName>
</protein>
<gene>
    <name evidence="2" type="ORF">BECKFW1821B_GA0114236_11126</name>
</gene>
<evidence type="ECO:0000313" key="2">
    <source>
        <dbReference type="EMBL" id="VFJ66094.1"/>
    </source>
</evidence>
<reference evidence="2" key="1">
    <citation type="submission" date="2019-02" db="EMBL/GenBank/DDBJ databases">
        <authorList>
            <person name="Gruber-Vodicka R. H."/>
            <person name="Seah K. B. B."/>
        </authorList>
    </citation>
    <scope>NUCLEOTIDE SEQUENCE</scope>
    <source>
        <strain evidence="2">BECK_BZ106</strain>
    </source>
</reference>
<name>A0A450TG27_9GAMM</name>
<keyword evidence="1" id="KW-1133">Transmembrane helix</keyword>
<keyword evidence="1" id="KW-0812">Transmembrane</keyword>
<organism evidence="2">
    <name type="scientific">Candidatus Kentrum sp. FW</name>
    <dbReference type="NCBI Taxonomy" id="2126338"/>
    <lineage>
        <taxon>Bacteria</taxon>
        <taxon>Pseudomonadati</taxon>
        <taxon>Pseudomonadota</taxon>
        <taxon>Gammaproteobacteria</taxon>
        <taxon>Candidatus Kentrum</taxon>
    </lineage>
</organism>
<keyword evidence="1" id="KW-0472">Membrane</keyword>
<evidence type="ECO:0000256" key="1">
    <source>
        <dbReference type="SAM" id="Phobius"/>
    </source>
</evidence>